<dbReference type="Pfam" id="PF00593">
    <property type="entry name" value="TonB_dep_Rec_b-barrel"/>
    <property type="match status" value="1"/>
</dbReference>
<dbReference type="OrthoDB" id="9768177at2"/>
<dbReference type="Pfam" id="PF13715">
    <property type="entry name" value="CarbopepD_reg_2"/>
    <property type="match status" value="1"/>
</dbReference>
<dbReference type="InterPro" id="IPR039426">
    <property type="entry name" value="TonB-dep_rcpt-like"/>
</dbReference>
<dbReference type="SUPFAM" id="SSF49464">
    <property type="entry name" value="Carboxypeptidase regulatory domain-like"/>
    <property type="match status" value="1"/>
</dbReference>
<keyword evidence="3 8" id="KW-1134">Transmembrane beta strand</keyword>
<dbReference type="RefSeq" id="WP_091153134.1">
    <property type="nucleotide sequence ID" value="NZ_FNAI01000013.1"/>
</dbReference>
<dbReference type="InterPro" id="IPR023996">
    <property type="entry name" value="TonB-dep_OMP_SusC/RagA"/>
</dbReference>
<feature type="domain" description="TonB-dependent receptor plug" evidence="12">
    <location>
        <begin position="225"/>
        <end position="348"/>
    </location>
</feature>
<dbReference type="Pfam" id="PF07715">
    <property type="entry name" value="Plug"/>
    <property type="match status" value="1"/>
</dbReference>
<dbReference type="GO" id="GO:0009279">
    <property type="term" value="C:cell outer membrane"/>
    <property type="evidence" value="ECO:0007669"/>
    <property type="project" value="UniProtKB-SubCell"/>
</dbReference>
<evidence type="ECO:0000256" key="8">
    <source>
        <dbReference type="PROSITE-ProRule" id="PRU01360"/>
    </source>
</evidence>
<dbReference type="InterPro" id="IPR036942">
    <property type="entry name" value="Beta-barrel_TonB_sf"/>
</dbReference>
<dbReference type="InterPro" id="IPR037066">
    <property type="entry name" value="Plug_dom_sf"/>
</dbReference>
<dbReference type="Gene3D" id="2.170.130.10">
    <property type="entry name" value="TonB-dependent receptor, plug domain"/>
    <property type="match status" value="1"/>
</dbReference>
<evidence type="ECO:0000256" key="6">
    <source>
        <dbReference type="ARBA" id="ARBA00023136"/>
    </source>
</evidence>
<keyword evidence="14" id="KW-1185">Reference proteome</keyword>
<organism evidence="13 14">
    <name type="scientific">Mucilaginibacter pineti</name>
    <dbReference type="NCBI Taxonomy" id="1391627"/>
    <lineage>
        <taxon>Bacteria</taxon>
        <taxon>Pseudomonadati</taxon>
        <taxon>Bacteroidota</taxon>
        <taxon>Sphingobacteriia</taxon>
        <taxon>Sphingobacteriales</taxon>
        <taxon>Sphingobacteriaceae</taxon>
        <taxon>Mucilaginibacter</taxon>
    </lineage>
</organism>
<dbReference type="AlphaFoldDB" id="A0A1G7IJG1"/>
<dbReference type="Proteomes" id="UP000199072">
    <property type="component" value="Unassembled WGS sequence"/>
</dbReference>
<evidence type="ECO:0000256" key="1">
    <source>
        <dbReference type="ARBA" id="ARBA00004571"/>
    </source>
</evidence>
<protein>
    <submittedName>
        <fullName evidence="13">TonB-linked outer membrane protein, SusC/RagA family</fullName>
    </submittedName>
</protein>
<dbReference type="InterPro" id="IPR012910">
    <property type="entry name" value="Plug_dom"/>
</dbReference>
<dbReference type="SUPFAM" id="SSF56935">
    <property type="entry name" value="Porins"/>
    <property type="match status" value="1"/>
</dbReference>
<evidence type="ECO:0000256" key="4">
    <source>
        <dbReference type="ARBA" id="ARBA00022692"/>
    </source>
</evidence>
<evidence type="ECO:0000256" key="10">
    <source>
        <dbReference type="SAM" id="Phobius"/>
    </source>
</evidence>
<proteinExistence type="inferred from homology"/>
<accession>A0A1G7IJG1</accession>
<dbReference type="Gene3D" id="2.60.40.1120">
    <property type="entry name" value="Carboxypeptidase-like, regulatory domain"/>
    <property type="match status" value="1"/>
</dbReference>
<feature type="transmembrane region" description="Helical" evidence="10">
    <location>
        <begin position="20"/>
        <end position="40"/>
    </location>
</feature>
<evidence type="ECO:0000256" key="5">
    <source>
        <dbReference type="ARBA" id="ARBA00023077"/>
    </source>
</evidence>
<dbReference type="InterPro" id="IPR023997">
    <property type="entry name" value="TonB-dep_OMP_SusC/RagA_CS"/>
</dbReference>
<dbReference type="EMBL" id="FNAI01000013">
    <property type="protein sequence ID" value="SDF12755.1"/>
    <property type="molecule type" value="Genomic_DNA"/>
</dbReference>
<keyword evidence="2 8" id="KW-0813">Transport</keyword>
<evidence type="ECO:0000313" key="13">
    <source>
        <dbReference type="EMBL" id="SDF12755.1"/>
    </source>
</evidence>
<dbReference type="NCBIfam" id="TIGR04056">
    <property type="entry name" value="OMP_RagA_SusC"/>
    <property type="match status" value="1"/>
</dbReference>
<keyword evidence="4 8" id="KW-0812">Transmembrane</keyword>
<evidence type="ECO:0000256" key="7">
    <source>
        <dbReference type="ARBA" id="ARBA00023237"/>
    </source>
</evidence>
<dbReference type="InterPro" id="IPR008969">
    <property type="entry name" value="CarboxyPept-like_regulatory"/>
</dbReference>
<dbReference type="NCBIfam" id="TIGR04057">
    <property type="entry name" value="SusC_RagA_signa"/>
    <property type="match status" value="1"/>
</dbReference>
<feature type="domain" description="TonB-dependent receptor-like beta-barrel" evidence="11">
    <location>
        <begin position="547"/>
        <end position="1065"/>
    </location>
</feature>
<comment type="subcellular location">
    <subcellularLocation>
        <location evidence="1 8">Cell outer membrane</location>
        <topology evidence="1 8">Multi-pass membrane protein</topology>
    </subcellularLocation>
</comment>
<keyword evidence="10" id="KW-1133">Transmembrane helix</keyword>
<gene>
    <name evidence="13" type="ORF">SAMN05216464_11352</name>
</gene>
<reference evidence="13 14" key="1">
    <citation type="submission" date="2016-10" db="EMBL/GenBank/DDBJ databases">
        <authorList>
            <person name="de Groot N.N."/>
        </authorList>
    </citation>
    <scope>NUCLEOTIDE SEQUENCE [LARGE SCALE GENOMIC DNA]</scope>
    <source>
        <strain evidence="13 14">47C3B</strain>
    </source>
</reference>
<evidence type="ECO:0000313" key="14">
    <source>
        <dbReference type="Proteomes" id="UP000199072"/>
    </source>
</evidence>
<keyword evidence="5 9" id="KW-0798">TonB box</keyword>
<comment type="similarity">
    <text evidence="8 9">Belongs to the TonB-dependent receptor family.</text>
</comment>
<dbReference type="STRING" id="1391627.SAMN05216464_11352"/>
<name>A0A1G7IJG1_9SPHI</name>
<dbReference type="PROSITE" id="PS52016">
    <property type="entry name" value="TONB_DEPENDENT_REC_3"/>
    <property type="match status" value="1"/>
</dbReference>
<evidence type="ECO:0000256" key="2">
    <source>
        <dbReference type="ARBA" id="ARBA00022448"/>
    </source>
</evidence>
<keyword evidence="7 8" id="KW-0998">Cell outer membrane</keyword>
<evidence type="ECO:0000259" key="11">
    <source>
        <dbReference type="Pfam" id="PF00593"/>
    </source>
</evidence>
<dbReference type="Gene3D" id="2.40.170.20">
    <property type="entry name" value="TonB-dependent receptor, beta-barrel domain"/>
    <property type="match status" value="1"/>
</dbReference>
<evidence type="ECO:0000256" key="3">
    <source>
        <dbReference type="ARBA" id="ARBA00022452"/>
    </source>
</evidence>
<keyword evidence="6 8" id="KW-0472">Membrane</keyword>
<dbReference type="InterPro" id="IPR000531">
    <property type="entry name" value="Beta-barrel_TonB"/>
</dbReference>
<evidence type="ECO:0000256" key="9">
    <source>
        <dbReference type="RuleBase" id="RU003357"/>
    </source>
</evidence>
<sequence length="1098" mass="120870">MNLNVLYIHGASYRNALRKILLVMKIAIFLMMISAIAISAKSLAQRVTLDEKNASLQRILREIRQQTGYDFVYGEDVVSAAGPVSIRVKNIGIEHTMQLLFDGRAIAYSIEDRTILLTRKERSTDRKKQIDFRGRVLNERKEGLAGVTIKVSDGSKSTISGADGSFELRSIDENLSISFSYIGYQTKNVPANSLDRVIVLETSNSKLDEVQIQAYGITSQRLGTGDIGTLKSAAIEKQPVINPLQAIQGRIAGVEISQETGMPGSAFKVQIRGQNSIANGSDPLYVVDGVPYTMDLLITQGQGLLGGNSQGTAGNALNYLNIGEIESIDVLKDADATSIYGSRGANGVILITTKKGKAGPLTARLNISGGFSKVPGKLDLLNTQEYIQMRTEALANDNITPDNSNAYDILLYDKTRNTDWQEEIIGKDASFSKAQLSLSGGNETTQYTVGSFYSRQGTVFRGDFSDVNKGLNFNIGSHSADSKFSMMLSGSYLISASKLPGGDLTRYIFLPPNAPDMVKPDNSLNYTNIPVNYVSFLRKSFARAVNNLVGNVALAYQVMPGLEIRTSMGYTNISLNETLLTPGTAINQALIAFIPRTATFTDNKSSSWIIEPQINYSRTYGAHKIALLAGMSFQSNDAEGEILNAYGFTSDNQLLNPQAAPNLEVRNQANSYRYAAGFTRLNYNYSDKFILNLSARRDGSSRFGAERRFSNFASVGSAYLFSQEKFIRDGLPWLSFGKLRASYGITGNDQISDYRYMTLYSNYFSSYQGVRGLTPDNLANPELAWEKTGKSEIGLDLGFFKDRIILSANYYRNRSSNQLLAYPLSSVTGFESIDVNFGAKVENRGLEFSLTTKNISKEHFSWQTSLNLSSRRNRLVQFDELASSSYASYLIIGQPVYIGKSYDYAGVNPATGLYEFYTSDGSKSSTPSPTTDRTYLFDRTPDFSGGLTNSITYHRFDLDFTFQFVKQQGSITPFAIPGVLNGNQPSSVLDRWQKPGDPATVQKFTTVFGSDAYNSYMIYQGSSGLLTDASFIRLKNLSLGYSLPEKFLKKIGVGQTRLSLQGQNLLTITGYKGRDPENQSFTNLPPLFTMTAGLQVTF</sequence>
<evidence type="ECO:0000259" key="12">
    <source>
        <dbReference type="Pfam" id="PF07715"/>
    </source>
</evidence>